<gene>
    <name evidence="2" type="ORF">rCG_24649</name>
</gene>
<feature type="region of interest" description="Disordered" evidence="1">
    <location>
        <begin position="45"/>
        <end position="68"/>
    </location>
</feature>
<evidence type="ECO:0000256" key="1">
    <source>
        <dbReference type="SAM" id="MobiDB-lite"/>
    </source>
</evidence>
<dbReference type="Proteomes" id="UP000234681">
    <property type="component" value="Chromosome 1"/>
</dbReference>
<evidence type="ECO:0000313" key="3">
    <source>
        <dbReference type="Proteomes" id="UP000234681"/>
    </source>
</evidence>
<reference evidence="3" key="1">
    <citation type="submission" date="2005-09" db="EMBL/GenBank/DDBJ databases">
        <authorList>
            <person name="Mural R.J."/>
            <person name="Li P.W."/>
            <person name="Adams M.D."/>
            <person name="Amanatides P.G."/>
            <person name="Baden-Tillson H."/>
            <person name="Barnstead M."/>
            <person name="Chin S.H."/>
            <person name="Dew I."/>
            <person name="Evans C.A."/>
            <person name="Ferriera S."/>
            <person name="Flanigan M."/>
            <person name="Fosler C."/>
            <person name="Glodek A."/>
            <person name="Gu Z."/>
            <person name="Holt R.A."/>
            <person name="Jennings D."/>
            <person name="Kraft C.L."/>
            <person name="Lu F."/>
            <person name="Nguyen T."/>
            <person name="Nusskern D.R."/>
            <person name="Pfannkoch C.M."/>
            <person name="Sitter C."/>
            <person name="Sutton G.G."/>
            <person name="Venter J.C."/>
            <person name="Wang Z."/>
            <person name="Woodage T."/>
            <person name="Zheng X.H."/>
            <person name="Zhong F."/>
        </authorList>
    </citation>
    <scope>NUCLEOTIDE SEQUENCE [LARGE SCALE GENOMIC DNA]</scope>
    <source>
        <strain>BN</strain>
        <strain evidence="3">Sprague-Dawley</strain>
    </source>
</reference>
<proteinExistence type="predicted"/>
<sequence>MRRQRSDRDADGGGLILMPGCADAHEAEGYTVEWSVLPQSERSRHSCPGLLTHNGDGSHMGRKHMLNR</sequence>
<evidence type="ECO:0000313" key="2">
    <source>
        <dbReference type="EMBL" id="EDM08380.1"/>
    </source>
</evidence>
<accession>A6JBK3</accession>
<dbReference type="EMBL" id="CH473980">
    <property type="protein sequence ID" value="EDM08380.1"/>
    <property type="molecule type" value="Genomic_DNA"/>
</dbReference>
<protein>
    <submittedName>
        <fullName evidence="2">RCG24649</fullName>
    </submittedName>
</protein>
<name>A6JBK3_RAT</name>
<organism evidence="2 3">
    <name type="scientific">Rattus norvegicus</name>
    <name type="common">Rat</name>
    <dbReference type="NCBI Taxonomy" id="10116"/>
    <lineage>
        <taxon>Eukaryota</taxon>
        <taxon>Metazoa</taxon>
        <taxon>Chordata</taxon>
        <taxon>Craniata</taxon>
        <taxon>Vertebrata</taxon>
        <taxon>Euteleostomi</taxon>
        <taxon>Mammalia</taxon>
        <taxon>Eutheria</taxon>
        <taxon>Euarchontoglires</taxon>
        <taxon>Glires</taxon>
        <taxon>Rodentia</taxon>
        <taxon>Myomorpha</taxon>
        <taxon>Muroidea</taxon>
        <taxon>Muridae</taxon>
        <taxon>Murinae</taxon>
        <taxon>Rattus</taxon>
    </lineage>
</organism>
<dbReference type="AlphaFoldDB" id="A6JBK3"/>